<name>A0A417YYA1_9BACI</name>
<comment type="caution">
    <text evidence="1">The sequence shown here is derived from an EMBL/GenBank/DDBJ whole genome shotgun (WGS) entry which is preliminary data.</text>
</comment>
<dbReference type="OrthoDB" id="2353632at2"/>
<accession>A0A417YYA1</accession>
<dbReference type="InterPro" id="IPR015053">
    <property type="entry name" value="DUF1871"/>
</dbReference>
<dbReference type="Pfam" id="PF08958">
    <property type="entry name" value="DUF1871"/>
    <property type="match status" value="1"/>
</dbReference>
<dbReference type="AlphaFoldDB" id="A0A417YYA1"/>
<dbReference type="InterPro" id="IPR023162">
    <property type="entry name" value="Apc36109-like_dom_sf"/>
</dbReference>
<proteinExistence type="predicted"/>
<reference evidence="1 2" key="1">
    <citation type="journal article" date="2017" name="Int. J. Syst. Evol. Microbiol.">
        <title>Bacillus notoginsengisoli sp. nov., a novel bacterium isolated from the rhizosphere of Panax notoginseng.</title>
        <authorList>
            <person name="Zhang M.Y."/>
            <person name="Cheng J."/>
            <person name="Cai Y."/>
            <person name="Zhang T.Y."/>
            <person name="Wu Y.Y."/>
            <person name="Manikprabhu D."/>
            <person name="Li W.J."/>
            <person name="Zhang Y.X."/>
        </authorList>
    </citation>
    <scope>NUCLEOTIDE SEQUENCE [LARGE SCALE GENOMIC DNA]</scope>
    <source>
        <strain evidence="1 2">JCM 30743</strain>
    </source>
</reference>
<dbReference type="EMBL" id="QWEG01000002">
    <property type="protein sequence ID" value="RHW42615.1"/>
    <property type="molecule type" value="Genomic_DNA"/>
</dbReference>
<dbReference type="Gene3D" id="1.10.340.20">
    <property type="entry name" value="Apc36109-like domain"/>
    <property type="match status" value="1"/>
</dbReference>
<sequence>METSLMNLLMADELNNWDPFRIGGGSYDPEIADAIQAVRELNDANQLAARLQSIYDFSFEQVIPFKECLSVAEKLLSIKNQGSCSL</sequence>
<dbReference type="SUPFAM" id="SSF116922">
    <property type="entry name" value="YugE-like"/>
    <property type="match status" value="1"/>
</dbReference>
<organism evidence="1 2">
    <name type="scientific">Neobacillus notoginsengisoli</name>
    <dbReference type="NCBI Taxonomy" id="1578198"/>
    <lineage>
        <taxon>Bacteria</taxon>
        <taxon>Bacillati</taxon>
        <taxon>Bacillota</taxon>
        <taxon>Bacilli</taxon>
        <taxon>Bacillales</taxon>
        <taxon>Bacillaceae</taxon>
        <taxon>Neobacillus</taxon>
    </lineage>
</organism>
<dbReference type="Proteomes" id="UP000284416">
    <property type="component" value="Unassembled WGS sequence"/>
</dbReference>
<keyword evidence="2" id="KW-1185">Reference proteome</keyword>
<evidence type="ECO:0000313" key="2">
    <source>
        <dbReference type="Proteomes" id="UP000284416"/>
    </source>
</evidence>
<protein>
    <submittedName>
        <fullName evidence="1">DUF1871 family protein</fullName>
    </submittedName>
</protein>
<evidence type="ECO:0000313" key="1">
    <source>
        <dbReference type="EMBL" id="RHW42615.1"/>
    </source>
</evidence>
<gene>
    <name evidence="1" type="ORF">D1B31_03205</name>
</gene>